<feature type="compositionally biased region" description="Basic and acidic residues" evidence="2">
    <location>
        <begin position="463"/>
        <end position="472"/>
    </location>
</feature>
<feature type="coiled-coil region" evidence="1">
    <location>
        <begin position="98"/>
        <end position="132"/>
    </location>
</feature>
<reference evidence="3 4" key="1">
    <citation type="submission" date="2023-06" db="EMBL/GenBank/DDBJ databases">
        <title>Black Yeasts Isolated from many extreme environments.</title>
        <authorList>
            <person name="Coleine C."/>
            <person name="Stajich J.E."/>
            <person name="Selbmann L."/>
        </authorList>
    </citation>
    <scope>NUCLEOTIDE SEQUENCE [LARGE SCALE GENOMIC DNA]</scope>
    <source>
        <strain evidence="3 4">CCFEE 5887</strain>
    </source>
</reference>
<dbReference type="AlphaFoldDB" id="A0AAV9QE37"/>
<evidence type="ECO:0000256" key="2">
    <source>
        <dbReference type="SAM" id="MobiDB-lite"/>
    </source>
</evidence>
<dbReference type="Proteomes" id="UP001345827">
    <property type="component" value="Unassembled WGS sequence"/>
</dbReference>
<protein>
    <submittedName>
        <fullName evidence="3">Uncharacterized protein</fullName>
    </submittedName>
</protein>
<accession>A0AAV9QE37</accession>
<feature type="compositionally biased region" description="Acidic residues" evidence="2">
    <location>
        <begin position="417"/>
        <end position="426"/>
    </location>
</feature>
<gene>
    <name evidence="3" type="ORF">LTR25_004210</name>
</gene>
<feature type="compositionally biased region" description="Polar residues" evidence="2">
    <location>
        <begin position="1"/>
        <end position="13"/>
    </location>
</feature>
<evidence type="ECO:0000256" key="1">
    <source>
        <dbReference type="SAM" id="Coils"/>
    </source>
</evidence>
<organism evidence="3 4">
    <name type="scientific">Vermiconidia calcicola</name>
    <dbReference type="NCBI Taxonomy" id="1690605"/>
    <lineage>
        <taxon>Eukaryota</taxon>
        <taxon>Fungi</taxon>
        <taxon>Dikarya</taxon>
        <taxon>Ascomycota</taxon>
        <taxon>Pezizomycotina</taxon>
        <taxon>Dothideomycetes</taxon>
        <taxon>Dothideomycetidae</taxon>
        <taxon>Mycosphaerellales</taxon>
        <taxon>Extremaceae</taxon>
        <taxon>Vermiconidia</taxon>
    </lineage>
</organism>
<comment type="caution">
    <text evidence="3">The sequence shown here is derived from an EMBL/GenBank/DDBJ whole genome shotgun (WGS) entry which is preliminary data.</text>
</comment>
<feature type="compositionally biased region" description="Acidic residues" evidence="2">
    <location>
        <begin position="486"/>
        <end position="505"/>
    </location>
</feature>
<proteinExistence type="predicted"/>
<keyword evidence="1" id="KW-0175">Coiled coil</keyword>
<evidence type="ECO:0000313" key="3">
    <source>
        <dbReference type="EMBL" id="KAK5538668.1"/>
    </source>
</evidence>
<evidence type="ECO:0000313" key="4">
    <source>
        <dbReference type="Proteomes" id="UP001345827"/>
    </source>
</evidence>
<name>A0AAV9QE37_9PEZI</name>
<sequence>MSETVTIEAPTTSETHEIGEERGLAVEQRDDQDEDHVATQAAETDEPIVQASGGADVTSQAPAKVLDTPVVDQAAAQVAGLDSADIDENFKRAARAFLDVHRDEVAQREEEISKLRAELKRVREGLKALEKAAQRPETSRDANHDEEWQLTVDDPDVTFQKIKEIWETCFIAVQGVMDADDAEEFLSDWSVVNWADLEEKMPGVTAFPLEASNKSSRTMLVMALLAKSLEDYILTPNYLFEDDDEVRFILSKMTDTKKKNRLRSLLLSACEGEDVKEEMENVKAFRVESAVNGVIQPIQSLLSETRCERVKATLVETLCDVVTAWQPVQRYESHFEVSTDASRANRDWLTLRLMEDKTAALESVNSSSFGADPVLAVVFPRVCAIDRSMKPSVTTAFPGIVFQKSWVIATDAATVEEGENAAEPDIEAGPAPEPNIKDLPEEKPYSSPSPGPEQAEVEVEAQPVKEEPKPIDAHPPITGSESEGSTSEDEDTEDGSETESNTEEI</sequence>
<keyword evidence="4" id="KW-1185">Reference proteome</keyword>
<feature type="compositionally biased region" description="Basic and acidic residues" evidence="2">
    <location>
        <begin position="14"/>
        <end position="29"/>
    </location>
</feature>
<dbReference type="EMBL" id="JAXLQG010000006">
    <property type="protein sequence ID" value="KAK5538668.1"/>
    <property type="molecule type" value="Genomic_DNA"/>
</dbReference>
<feature type="region of interest" description="Disordered" evidence="2">
    <location>
        <begin position="417"/>
        <end position="505"/>
    </location>
</feature>
<feature type="compositionally biased region" description="Basic and acidic residues" evidence="2">
    <location>
        <begin position="435"/>
        <end position="444"/>
    </location>
</feature>
<feature type="region of interest" description="Disordered" evidence="2">
    <location>
        <begin position="1"/>
        <end position="61"/>
    </location>
</feature>